<proteinExistence type="predicted"/>
<dbReference type="Proteomes" id="UP000237438">
    <property type="component" value="Unassembled WGS sequence"/>
</dbReference>
<keyword evidence="5" id="KW-1185">Reference proteome</keyword>
<feature type="region of interest" description="Disordered" evidence="2">
    <location>
        <begin position="310"/>
        <end position="349"/>
    </location>
</feature>
<feature type="compositionally biased region" description="Polar residues" evidence="2">
    <location>
        <begin position="239"/>
        <end position="251"/>
    </location>
</feature>
<feature type="compositionally biased region" description="Low complexity" evidence="2">
    <location>
        <begin position="310"/>
        <end position="320"/>
    </location>
</feature>
<dbReference type="GO" id="GO:0005096">
    <property type="term" value="F:GTPase activator activity"/>
    <property type="evidence" value="ECO:0007669"/>
    <property type="project" value="InterPro"/>
</dbReference>
<dbReference type="PRINTS" id="PR00405">
    <property type="entry name" value="REVINTRACTNG"/>
</dbReference>
<dbReference type="EMBL" id="PEDP01000857">
    <property type="protein sequence ID" value="POS84795.1"/>
    <property type="molecule type" value="Genomic_DNA"/>
</dbReference>
<dbReference type="CDD" id="cd08839">
    <property type="entry name" value="ArfGap_SMAP"/>
    <property type="match status" value="1"/>
</dbReference>
<dbReference type="GO" id="GO:0008270">
    <property type="term" value="F:zinc ion binding"/>
    <property type="evidence" value="ECO:0007669"/>
    <property type="project" value="UniProtKB-KW"/>
</dbReference>
<feature type="domain" description="Arf-GAP" evidence="3">
    <location>
        <begin position="17"/>
        <end position="134"/>
    </location>
</feature>
<dbReference type="PANTHER" id="PTHR45705:SF1">
    <property type="entry name" value="FI20236P1"/>
    <property type="match status" value="1"/>
</dbReference>
<dbReference type="SUPFAM" id="SSF57863">
    <property type="entry name" value="ArfGap/RecO-like zinc finger"/>
    <property type="match status" value="1"/>
</dbReference>
<sequence length="564" mass="60393">MSRRTPNPAAERAAQNAQTIKSLLKLEGNKTCADCKRNKHPRWASWNIGVFICIRCSGIHRGMGTHISRVKSVDLDAWTDEQLQNILKWGNLRANKYWEAKLATGHIPSESKIENFIRTKYESKRWVLEDNIPDPSTLEVDGDDDVPLSLVKEKQNIERSSSQRTSLNQSFALSQSKRIQQPDLLGSNVSISSREGSISSSVYKLPTKSEAAPPKQTKPMDSLLGLDFFGTGAAPPGRLTNSSPMTGTQSRPDLKQSILSLYATTSRPQQQTVQSPQSIFGNLQSPLKSSDQNTSMGIFSDAFSSLKFSSPKSSSTTGTTQIQPEPPASTKFANVTSQNSSISQIRSEPVKSDFSKNNLEIKTVQPPVQSSRGFGISSGFDTFVTAPKSSPSVATNNSSGLGDMFDFASSISTSQSTAQAPVSTIVSPTNQQNSVFNLTPANPPQSKPILPPVTTDLVSNSDAWGSSDAWASASDPASKTKTMASPTRYEELAAYGGSETGSKISGSIKAPPVVSVDEEFGGWGSASTAPITLPATTPIAMNSVSHKPAAGFAGNDDLFSNVWG</sequence>
<dbReference type="InterPro" id="IPR037278">
    <property type="entry name" value="ARFGAP/RecO"/>
</dbReference>
<dbReference type="Gene3D" id="1.10.220.150">
    <property type="entry name" value="Arf GTPase activating protein"/>
    <property type="match status" value="1"/>
</dbReference>
<dbReference type="InterPro" id="IPR038508">
    <property type="entry name" value="ArfGAP_dom_sf"/>
</dbReference>
<protein>
    <recommendedName>
        <fullName evidence="3">Arf-GAP domain-containing protein</fullName>
    </recommendedName>
</protein>
<dbReference type="Pfam" id="PF01412">
    <property type="entry name" value="ArfGap"/>
    <property type="match status" value="1"/>
</dbReference>
<dbReference type="OrthoDB" id="10266696at2759"/>
<evidence type="ECO:0000313" key="5">
    <source>
        <dbReference type="Proteomes" id="UP000237438"/>
    </source>
</evidence>
<keyword evidence="1" id="KW-0862">Zinc</keyword>
<keyword evidence="1" id="KW-0863">Zinc-finger</keyword>
<accession>A0A2S4PRX1</accession>
<evidence type="ECO:0000256" key="1">
    <source>
        <dbReference type="PROSITE-ProRule" id="PRU00288"/>
    </source>
</evidence>
<dbReference type="PANTHER" id="PTHR45705">
    <property type="entry name" value="FI20236P1"/>
    <property type="match status" value="1"/>
</dbReference>
<dbReference type="PROSITE" id="PS50115">
    <property type="entry name" value="ARFGAP"/>
    <property type="match status" value="1"/>
</dbReference>
<feature type="region of interest" description="Disordered" evidence="2">
    <location>
        <begin position="266"/>
        <end position="294"/>
    </location>
</feature>
<dbReference type="STRING" id="225359.A0A2S4PRX1"/>
<feature type="region of interest" description="Disordered" evidence="2">
    <location>
        <begin position="202"/>
        <end position="251"/>
    </location>
</feature>
<keyword evidence="1" id="KW-0479">Metal-binding</keyword>
<reference evidence="4 5" key="1">
    <citation type="submission" date="2017-10" db="EMBL/GenBank/DDBJ databases">
        <title>Development of genomic resources for the powdery mildew, Erysiphe pulchra.</title>
        <authorList>
            <person name="Wadl P.A."/>
            <person name="Mack B.M."/>
            <person name="Moore G."/>
            <person name="Beltz S.B."/>
        </authorList>
    </citation>
    <scope>NUCLEOTIDE SEQUENCE [LARGE SCALE GENOMIC DNA]</scope>
    <source>
        <strain evidence="4">Cflorida</strain>
    </source>
</reference>
<name>A0A2S4PRX1_9PEZI</name>
<evidence type="ECO:0000313" key="4">
    <source>
        <dbReference type="EMBL" id="POS84795.1"/>
    </source>
</evidence>
<gene>
    <name evidence="4" type="ORF">EPUL_003919</name>
</gene>
<comment type="caution">
    <text evidence="4">The sequence shown here is derived from an EMBL/GenBank/DDBJ whole genome shotgun (WGS) entry which is preliminary data.</text>
</comment>
<organism evidence="4 5">
    <name type="scientific">Erysiphe pulchra</name>
    <dbReference type="NCBI Taxonomy" id="225359"/>
    <lineage>
        <taxon>Eukaryota</taxon>
        <taxon>Fungi</taxon>
        <taxon>Dikarya</taxon>
        <taxon>Ascomycota</taxon>
        <taxon>Pezizomycotina</taxon>
        <taxon>Leotiomycetes</taxon>
        <taxon>Erysiphales</taxon>
        <taxon>Erysiphaceae</taxon>
        <taxon>Erysiphe</taxon>
    </lineage>
</organism>
<dbReference type="SMART" id="SM00105">
    <property type="entry name" value="ArfGap"/>
    <property type="match status" value="1"/>
</dbReference>
<dbReference type="InterPro" id="IPR001164">
    <property type="entry name" value="ArfGAP_dom"/>
</dbReference>
<feature type="compositionally biased region" description="Polar residues" evidence="2">
    <location>
        <begin position="331"/>
        <end position="346"/>
    </location>
</feature>
<evidence type="ECO:0000259" key="3">
    <source>
        <dbReference type="PROSITE" id="PS50115"/>
    </source>
</evidence>
<evidence type="ECO:0000256" key="2">
    <source>
        <dbReference type="SAM" id="MobiDB-lite"/>
    </source>
</evidence>
<dbReference type="InterPro" id="IPR044732">
    <property type="entry name" value="ArfGAP_SMAP1-like"/>
</dbReference>
<dbReference type="InterPro" id="IPR051718">
    <property type="entry name" value="ARF_GTPase-activating"/>
</dbReference>
<dbReference type="AlphaFoldDB" id="A0A2S4PRX1"/>
<dbReference type="GO" id="GO:0005737">
    <property type="term" value="C:cytoplasm"/>
    <property type="evidence" value="ECO:0007669"/>
    <property type="project" value="TreeGrafter"/>
</dbReference>
<dbReference type="FunFam" id="1.10.220.150:FF:000010">
    <property type="entry name" value="Stromal membrane-associated protein"/>
    <property type="match status" value="1"/>
</dbReference>